<proteinExistence type="predicted"/>
<protein>
    <submittedName>
        <fullName evidence="1">Uncharacterized protein</fullName>
    </submittedName>
</protein>
<organism evidence="1 2">
    <name type="scientific">Microcystis aeruginosa G11-04</name>
    <dbReference type="NCBI Taxonomy" id="2685956"/>
    <lineage>
        <taxon>Bacteria</taxon>
        <taxon>Bacillati</taxon>
        <taxon>Cyanobacteriota</taxon>
        <taxon>Cyanophyceae</taxon>
        <taxon>Oscillatoriophycideae</taxon>
        <taxon>Chroococcales</taxon>
        <taxon>Microcystaceae</taxon>
        <taxon>Microcystis</taxon>
    </lineage>
</organism>
<sequence length="82" mass="9174">MKNTYTLESGGNYTRRSKYTIGPPEAVSLPEAVFFGKWIIDNEDVKIKESQDDAEKTITLKVISNHELKLLGSSSNALLLRC</sequence>
<gene>
    <name evidence="1" type="ORF">GPJ16_19570</name>
</gene>
<reference evidence="1" key="1">
    <citation type="journal article" date="2019" name="Mol. Ecol.">
        <title>Genome evolution and host-microbiome shifts correspond with intraspecific niche divergence within harmful algal bloom-forming Microcystis aeruginosa.</title>
        <authorList>
            <person name="Jackrel S.L."/>
            <person name="White J.D."/>
            <person name="Evans J.T."/>
            <person name="Buffin K."/>
            <person name="Hayden K."/>
            <person name="Sarnelle O."/>
            <person name="Denef V.J."/>
        </authorList>
    </citation>
    <scope>NUCLEOTIDE SEQUENCE</scope>
    <source>
        <strain evidence="1">G11-04</strain>
    </source>
</reference>
<accession>A0A966G3G2</accession>
<evidence type="ECO:0000313" key="1">
    <source>
        <dbReference type="EMBL" id="NCS58952.1"/>
    </source>
</evidence>
<dbReference type="EMBL" id="JAADAI010000329">
    <property type="protein sequence ID" value="NCS58952.1"/>
    <property type="molecule type" value="Genomic_DNA"/>
</dbReference>
<comment type="caution">
    <text evidence="1">The sequence shown here is derived from an EMBL/GenBank/DDBJ whole genome shotgun (WGS) entry which is preliminary data.</text>
</comment>
<dbReference type="Proteomes" id="UP000799330">
    <property type="component" value="Unassembled WGS sequence"/>
</dbReference>
<dbReference type="AlphaFoldDB" id="A0A966G3G2"/>
<name>A0A966G3G2_MICAE</name>
<evidence type="ECO:0000313" key="2">
    <source>
        <dbReference type="Proteomes" id="UP000799330"/>
    </source>
</evidence>